<dbReference type="PANTHER" id="PTHR33885">
    <property type="entry name" value="PHAGE SHOCK PROTEIN C"/>
    <property type="match status" value="1"/>
</dbReference>
<comment type="caution">
    <text evidence="8">The sequence shown here is derived from an EMBL/GenBank/DDBJ whole genome shotgun (WGS) entry which is preliminary data.</text>
</comment>
<keyword evidence="4 6" id="KW-1133">Transmembrane helix</keyword>
<dbReference type="Proteomes" id="UP000223596">
    <property type="component" value="Unassembled WGS sequence"/>
</dbReference>
<organism evidence="8 9">
    <name type="scientific">Acetivibrio thermocellus AD2</name>
    <dbReference type="NCBI Taxonomy" id="1138384"/>
    <lineage>
        <taxon>Bacteria</taxon>
        <taxon>Bacillati</taxon>
        <taxon>Bacillota</taxon>
        <taxon>Clostridia</taxon>
        <taxon>Eubacteriales</taxon>
        <taxon>Oscillospiraceae</taxon>
        <taxon>Acetivibrio</taxon>
    </lineage>
</organism>
<dbReference type="InterPro" id="IPR007168">
    <property type="entry name" value="Phageshock_PspC_N"/>
</dbReference>
<gene>
    <name evidence="8" type="ORF">M972_111209</name>
</gene>
<dbReference type="GO" id="GO:0005886">
    <property type="term" value="C:plasma membrane"/>
    <property type="evidence" value="ECO:0007669"/>
    <property type="project" value="UniProtKB-SubCell"/>
</dbReference>
<evidence type="ECO:0000256" key="2">
    <source>
        <dbReference type="ARBA" id="ARBA00022475"/>
    </source>
</evidence>
<dbReference type="RefSeq" id="WP_003515668.1">
    <property type="nucleotide sequence ID" value="NZ_CP013828.1"/>
</dbReference>
<evidence type="ECO:0000259" key="7">
    <source>
        <dbReference type="Pfam" id="PF04024"/>
    </source>
</evidence>
<evidence type="ECO:0000256" key="3">
    <source>
        <dbReference type="ARBA" id="ARBA00022692"/>
    </source>
</evidence>
<feature type="transmembrane region" description="Helical" evidence="6">
    <location>
        <begin position="33"/>
        <end position="58"/>
    </location>
</feature>
<dbReference type="EMBL" id="PDBW01000001">
    <property type="protein sequence ID" value="PFH02435.1"/>
    <property type="molecule type" value="Genomic_DNA"/>
</dbReference>
<evidence type="ECO:0000313" key="9">
    <source>
        <dbReference type="Proteomes" id="UP000223596"/>
    </source>
</evidence>
<evidence type="ECO:0000256" key="6">
    <source>
        <dbReference type="SAM" id="Phobius"/>
    </source>
</evidence>
<keyword evidence="5 6" id="KW-0472">Membrane</keyword>
<dbReference type="AlphaFoldDB" id="A0AB36TFX1"/>
<dbReference type="Pfam" id="PF04024">
    <property type="entry name" value="PspC"/>
    <property type="match status" value="1"/>
</dbReference>
<evidence type="ECO:0000313" key="8">
    <source>
        <dbReference type="EMBL" id="PFH02435.1"/>
    </source>
</evidence>
<dbReference type="InterPro" id="IPR052027">
    <property type="entry name" value="PspC"/>
</dbReference>
<protein>
    <submittedName>
        <fullName evidence="8">Phage shock protein C (PspC) family protein</fullName>
    </submittedName>
</protein>
<accession>A0AB36TFX1</accession>
<evidence type="ECO:0000256" key="1">
    <source>
        <dbReference type="ARBA" id="ARBA00004162"/>
    </source>
</evidence>
<dbReference type="PANTHER" id="PTHR33885:SF3">
    <property type="entry name" value="PHAGE SHOCK PROTEIN C"/>
    <property type="match status" value="1"/>
</dbReference>
<comment type="subcellular location">
    <subcellularLocation>
        <location evidence="1">Cell membrane</location>
        <topology evidence="1">Single-pass membrane protein</topology>
    </subcellularLocation>
</comment>
<reference evidence="8 9" key="1">
    <citation type="submission" date="2017-09" db="EMBL/GenBank/DDBJ databases">
        <title>Evaluation of Pacific Biosciences Sequencing Technology to Finishing C. thermocellum Genome Sequences.</title>
        <authorList>
            <person name="Brown S."/>
        </authorList>
    </citation>
    <scope>NUCLEOTIDE SEQUENCE [LARGE SCALE GENOMIC DNA]</scope>
    <source>
        <strain evidence="8 9">AD2</strain>
    </source>
</reference>
<sequence>MKKLYLSNSDKIIGGVCGGVAEYFEIDPTLIRLIAVIATVLTGFVGGIIIYIVAMIIIPKRPFF</sequence>
<evidence type="ECO:0000256" key="4">
    <source>
        <dbReference type="ARBA" id="ARBA00022989"/>
    </source>
</evidence>
<keyword evidence="3 6" id="KW-0812">Transmembrane</keyword>
<dbReference type="GeneID" id="35805792"/>
<name>A0AB36TFX1_ACETH</name>
<feature type="domain" description="Phage shock protein PspC N-terminal" evidence="7">
    <location>
        <begin position="2"/>
        <end position="60"/>
    </location>
</feature>
<proteinExistence type="predicted"/>
<keyword evidence="2" id="KW-1003">Cell membrane</keyword>
<evidence type="ECO:0000256" key="5">
    <source>
        <dbReference type="ARBA" id="ARBA00023136"/>
    </source>
</evidence>